<evidence type="ECO:0000259" key="5">
    <source>
        <dbReference type="Pfam" id="PF08531"/>
    </source>
</evidence>
<proteinExistence type="predicted"/>
<dbReference type="Gene3D" id="2.60.420.10">
    <property type="entry name" value="Maltose phosphorylase, domain 3"/>
    <property type="match status" value="1"/>
</dbReference>
<feature type="domain" description="Alpha-L-rhamnosidase concanavalin-like" evidence="4">
    <location>
        <begin position="215"/>
        <end position="314"/>
    </location>
</feature>
<evidence type="ECO:0000256" key="3">
    <source>
        <dbReference type="ARBA" id="ARBA00022801"/>
    </source>
</evidence>
<protein>
    <recommendedName>
        <fullName evidence="2">alpha-L-rhamnosidase</fullName>
        <ecNumber evidence="2">3.2.1.40</ecNumber>
    </recommendedName>
</protein>
<dbReference type="InterPro" id="IPR035396">
    <property type="entry name" value="Bac_rhamnosid6H"/>
</dbReference>
<dbReference type="SUPFAM" id="SSF48208">
    <property type="entry name" value="Six-hairpin glycosidases"/>
    <property type="match status" value="1"/>
</dbReference>
<dbReference type="PIRSF" id="PIRSF010631">
    <property type="entry name" value="A-rhamnsds"/>
    <property type="match status" value="1"/>
</dbReference>
<evidence type="ECO:0000256" key="2">
    <source>
        <dbReference type="ARBA" id="ARBA00012652"/>
    </source>
</evidence>
<dbReference type="Gene3D" id="1.50.10.10">
    <property type="match status" value="1"/>
</dbReference>
<evidence type="ECO:0000313" key="9">
    <source>
        <dbReference type="Proteomes" id="UP001225316"/>
    </source>
</evidence>
<dbReference type="PANTHER" id="PTHR33307:SF6">
    <property type="entry name" value="ALPHA-RHAMNOSIDASE (EUROFUNG)-RELATED"/>
    <property type="match status" value="1"/>
</dbReference>
<dbReference type="InterPro" id="IPR012341">
    <property type="entry name" value="6hp_glycosidase-like_sf"/>
</dbReference>
<gene>
    <name evidence="8" type="ORF">QEH52_10320</name>
</gene>
<reference evidence="8 9" key="1">
    <citation type="submission" date="2023-04" db="EMBL/GenBank/DDBJ databases">
        <title>A novel bacteria isolated from coastal sediment.</title>
        <authorList>
            <person name="Liu X.-J."/>
            <person name="Du Z.-J."/>
        </authorList>
    </citation>
    <scope>NUCLEOTIDE SEQUENCE [LARGE SCALE GENOMIC DNA]</scope>
    <source>
        <strain evidence="8 9">SDUM461003</strain>
    </source>
</reference>
<dbReference type="Pfam" id="PF17389">
    <property type="entry name" value="Bac_rhamnosid6H"/>
    <property type="match status" value="1"/>
</dbReference>
<feature type="domain" description="Bacterial alpha-L-rhamnosidase N-terminal" evidence="5">
    <location>
        <begin position="36"/>
        <end position="205"/>
    </location>
</feature>
<dbReference type="InterPro" id="IPR008928">
    <property type="entry name" value="6-hairpin_glycosidase_sf"/>
</dbReference>
<dbReference type="InterPro" id="IPR013737">
    <property type="entry name" value="Bac_rhamnosid_N"/>
</dbReference>
<dbReference type="GO" id="GO:0016787">
    <property type="term" value="F:hydrolase activity"/>
    <property type="evidence" value="ECO:0007669"/>
    <property type="project" value="UniProtKB-KW"/>
</dbReference>
<evidence type="ECO:0000259" key="6">
    <source>
        <dbReference type="Pfam" id="PF17389"/>
    </source>
</evidence>
<feature type="domain" description="Alpha-L-rhamnosidase six-hairpin glycosidase" evidence="6">
    <location>
        <begin position="320"/>
        <end position="658"/>
    </location>
</feature>
<dbReference type="InterPro" id="IPR035398">
    <property type="entry name" value="Bac_rhamnosid_C"/>
</dbReference>
<keyword evidence="3 8" id="KW-0378">Hydrolase</keyword>
<dbReference type="EC" id="3.2.1.40" evidence="2"/>
<dbReference type="PANTHER" id="PTHR33307">
    <property type="entry name" value="ALPHA-RHAMNOSIDASE (EUROFUNG)"/>
    <property type="match status" value="1"/>
</dbReference>
<dbReference type="InterPro" id="IPR008902">
    <property type="entry name" value="Rhamnosid_concanavalin"/>
</dbReference>
<dbReference type="RefSeq" id="WP_308950244.1">
    <property type="nucleotide sequence ID" value="NZ_JARXHW010000021.1"/>
</dbReference>
<dbReference type="Pfam" id="PF05592">
    <property type="entry name" value="Bac_rhamnosid"/>
    <property type="match status" value="1"/>
</dbReference>
<evidence type="ECO:0000313" key="8">
    <source>
        <dbReference type="EMBL" id="MDQ8207907.1"/>
    </source>
</evidence>
<comment type="caution">
    <text evidence="8">The sequence shown here is derived from an EMBL/GenBank/DDBJ whole genome shotgun (WGS) entry which is preliminary data.</text>
</comment>
<dbReference type="Proteomes" id="UP001225316">
    <property type="component" value="Unassembled WGS sequence"/>
</dbReference>
<name>A0ABU1AY61_9BACT</name>
<comment type="catalytic activity">
    <reaction evidence="1">
        <text>Hydrolysis of terminal non-reducing alpha-L-rhamnose residues in alpha-L-rhamnosides.</text>
        <dbReference type="EC" id="3.2.1.40"/>
    </reaction>
</comment>
<feature type="domain" description="Alpha-L-rhamnosidase C-terminal" evidence="7">
    <location>
        <begin position="660"/>
        <end position="733"/>
    </location>
</feature>
<sequence length="771" mass="86180">MTSLSDQSVWLVSPLSSESTPTSASYFRTKFELPNEVTKAVLRFSALGIVEPWINGVRVNDDYFTPGWSDYRKRAYVCRYEVTEQLEVGENCLGIVLADGWAGAAFGPKGHEARHAPQTMFVAELQLTFADGTQQVIGSDVTWKVRRGPVVKNSLYHGETYDARKAMPDWASSSSAERGWKSVASVETPQVELTEKACPPVRVTETLAVVELRKESSGLIADFGQNLVGVVRIKLKDTRAGQKVILKFAEMLNEDGSLYLENLRDAEATDCYICKGSAEESYQPHFTFHGFRYVQIEGVDLDLSAEDLEACVLHNDLAPLGTFQTSNAIVNQLQDCIRWGQRGNFLEAPTDCPQRDERLGWSGDAQVFVDTACFNYDCEGFYRQWMDAMRDGQREDGAFPDVAPDILGWHGNAGWGDAGIIVPHAVWLHTGATTIIEENWQAMERYLRFLKDRAKHYIQPETVYGDWLAVDAVKPQWGPTPKDLIGTAYYARDAQLMARMADALERTAAAKRYSQLAARITAAFQQRFITAEGLVLGDTQTSYLMALAFDLVPEHLIEAAGARLVEKIEAREWHLSTGFLGTPLLNPVLSKIGRSDVAYKLLLQESYPSWLYPIKNGATTMWERWNSWTREDGFGPVEMNSFNHYAYGAIGEWLYQTVGGISPCPEAPGYARAILSAQPSPDLKRASCVLKTRVGTYRSKWTIKRKNLHWDLIVPTSGEGRVVLPATPWSKVKLNGKSVPSRLKHTDQRNAMCLPAGKHRIEIENCPLAHL</sequence>
<dbReference type="Pfam" id="PF08531">
    <property type="entry name" value="Bac_rhamnosid_N"/>
    <property type="match status" value="1"/>
</dbReference>
<accession>A0ABU1AY61</accession>
<evidence type="ECO:0000256" key="1">
    <source>
        <dbReference type="ARBA" id="ARBA00001445"/>
    </source>
</evidence>
<dbReference type="Pfam" id="PF17390">
    <property type="entry name" value="Bac_rhamnosid_C"/>
    <property type="match status" value="1"/>
</dbReference>
<evidence type="ECO:0000259" key="4">
    <source>
        <dbReference type="Pfam" id="PF05592"/>
    </source>
</evidence>
<keyword evidence="9" id="KW-1185">Reference proteome</keyword>
<organism evidence="8 9">
    <name type="scientific">Thalassobacterium maritimum</name>
    <dbReference type="NCBI Taxonomy" id="3041265"/>
    <lineage>
        <taxon>Bacteria</taxon>
        <taxon>Pseudomonadati</taxon>
        <taxon>Verrucomicrobiota</taxon>
        <taxon>Opitutia</taxon>
        <taxon>Puniceicoccales</taxon>
        <taxon>Coraliomargaritaceae</taxon>
        <taxon>Thalassobacterium</taxon>
    </lineage>
</organism>
<dbReference type="InterPro" id="IPR016007">
    <property type="entry name" value="Alpha_rhamnosid"/>
</dbReference>
<evidence type="ECO:0000259" key="7">
    <source>
        <dbReference type="Pfam" id="PF17390"/>
    </source>
</evidence>
<dbReference type="Gene3D" id="2.60.120.260">
    <property type="entry name" value="Galactose-binding domain-like"/>
    <property type="match status" value="2"/>
</dbReference>
<dbReference type="EMBL" id="JARXHW010000021">
    <property type="protein sequence ID" value="MDQ8207907.1"/>
    <property type="molecule type" value="Genomic_DNA"/>
</dbReference>